<dbReference type="InterPro" id="IPR036890">
    <property type="entry name" value="HATPase_C_sf"/>
</dbReference>
<evidence type="ECO:0000313" key="12">
    <source>
        <dbReference type="Proteomes" id="UP001501624"/>
    </source>
</evidence>
<evidence type="ECO:0000256" key="8">
    <source>
        <dbReference type="ARBA" id="ARBA00023012"/>
    </source>
</evidence>
<dbReference type="InterPro" id="IPR050482">
    <property type="entry name" value="Sensor_HK_TwoCompSys"/>
</dbReference>
<feature type="transmembrane region" description="Helical" evidence="9">
    <location>
        <begin position="90"/>
        <end position="109"/>
    </location>
</feature>
<evidence type="ECO:0000256" key="7">
    <source>
        <dbReference type="ARBA" id="ARBA00022840"/>
    </source>
</evidence>
<keyword evidence="3" id="KW-0597">Phosphoprotein</keyword>
<dbReference type="Pfam" id="PF07730">
    <property type="entry name" value="HisKA_3"/>
    <property type="match status" value="1"/>
</dbReference>
<feature type="transmembrane region" description="Helical" evidence="9">
    <location>
        <begin position="61"/>
        <end position="78"/>
    </location>
</feature>
<evidence type="ECO:0000256" key="2">
    <source>
        <dbReference type="ARBA" id="ARBA00012438"/>
    </source>
</evidence>
<comment type="catalytic activity">
    <reaction evidence="1">
        <text>ATP + protein L-histidine = ADP + protein N-phospho-L-histidine.</text>
        <dbReference type="EC" id="2.7.13.3"/>
    </reaction>
</comment>
<reference evidence="12" key="1">
    <citation type="journal article" date="2019" name="Int. J. Syst. Evol. Microbiol.">
        <title>The Global Catalogue of Microorganisms (GCM) 10K type strain sequencing project: providing services to taxonomists for standard genome sequencing and annotation.</title>
        <authorList>
            <consortium name="The Broad Institute Genomics Platform"/>
            <consortium name="The Broad Institute Genome Sequencing Center for Infectious Disease"/>
            <person name="Wu L."/>
            <person name="Ma J."/>
        </authorList>
    </citation>
    <scope>NUCLEOTIDE SEQUENCE [LARGE SCALE GENOMIC DNA]</scope>
    <source>
        <strain evidence="12">JCM 17017</strain>
    </source>
</reference>
<keyword evidence="8" id="KW-0902">Two-component regulatory system</keyword>
<evidence type="ECO:0000259" key="10">
    <source>
        <dbReference type="Pfam" id="PF07730"/>
    </source>
</evidence>
<protein>
    <recommendedName>
        <fullName evidence="2">histidine kinase</fullName>
        <ecNumber evidence="2">2.7.13.3</ecNumber>
    </recommendedName>
</protein>
<feature type="transmembrane region" description="Helical" evidence="9">
    <location>
        <begin position="21"/>
        <end position="54"/>
    </location>
</feature>
<evidence type="ECO:0000256" key="6">
    <source>
        <dbReference type="ARBA" id="ARBA00022777"/>
    </source>
</evidence>
<organism evidence="11 12">
    <name type="scientific">Amycolatopsis tucumanensis</name>
    <dbReference type="NCBI Taxonomy" id="401106"/>
    <lineage>
        <taxon>Bacteria</taxon>
        <taxon>Bacillati</taxon>
        <taxon>Actinomycetota</taxon>
        <taxon>Actinomycetes</taxon>
        <taxon>Pseudonocardiales</taxon>
        <taxon>Pseudonocardiaceae</taxon>
        <taxon>Amycolatopsis</taxon>
    </lineage>
</organism>
<feature type="domain" description="Signal transduction histidine kinase subgroup 3 dimerisation and phosphoacceptor" evidence="10">
    <location>
        <begin position="188"/>
        <end position="249"/>
    </location>
</feature>
<dbReference type="InterPro" id="IPR011712">
    <property type="entry name" value="Sig_transdc_His_kin_sub3_dim/P"/>
</dbReference>
<keyword evidence="7" id="KW-0067">ATP-binding</keyword>
<dbReference type="Gene3D" id="3.30.565.10">
    <property type="entry name" value="Histidine kinase-like ATPase, C-terminal domain"/>
    <property type="match status" value="1"/>
</dbReference>
<evidence type="ECO:0000256" key="3">
    <source>
        <dbReference type="ARBA" id="ARBA00022553"/>
    </source>
</evidence>
<gene>
    <name evidence="11" type="ORF">GCM10022380_31800</name>
</gene>
<keyword evidence="9" id="KW-0812">Transmembrane</keyword>
<keyword evidence="5" id="KW-0547">Nucleotide-binding</keyword>
<dbReference type="SUPFAM" id="SSF55874">
    <property type="entry name" value="ATPase domain of HSP90 chaperone/DNA topoisomerase II/histidine kinase"/>
    <property type="match status" value="1"/>
</dbReference>
<evidence type="ECO:0000256" key="1">
    <source>
        <dbReference type="ARBA" id="ARBA00000085"/>
    </source>
</evidence>
<dbReference type="PANTHER" id="PTHR24421">
    <property type="entry name" value="NITRATE/NITRITE SENSOR PROTEIN NARX-RELATED"/>
    <property type="match status" value="1"/>
</dbReference>
<comment type="caution">
    <text evidence="11">The sequence shown here is derived from an EMBL/GenBank/DDBJ whole genome shotgun (WGS) entry which is preliminary data.</text>
</comment>
<keyword evidence="9" id="KW-0472">Membrane</keyword>
<name>A0ABP7I7Q9_9PSEU</name>
<keyword evidence="12" id="KW-1185">Reference proteome</keyword>
<dbReference type="CDD" id="cd16917">
    <property type="entry name" value="HATPase_UhpB-NarQ-NarX-like"/>
    <property type="match status" value="1"/>
</dbReference>
<dbReference type="Proteomes" id="UP001501624">
    <property type="component" value="Unassembled WGS sequence"/>
</dbReference>
<sequence length="394" mass="41784">MSATTGIGRRIKAELGWPVPVLGAVCTVLVAMPVGTVLTTASSLVVLLAALGIAMQRTRRPAVIAAASGVAAVSSLMATFCDGEAASQSLASWLLLETAFLLCVLVQAVRQAKGRGAPFFAGLLMSAVVLAPLRLTAGSRASPPTGSASEWCFGWALLAACAVAVGLYLRSLDQKREESVCAARREQRLQLASDLHDWLGHEVTGLVLEAQAARLPGRVPGDAHRALERIEEAGVRVLDSIDKALCWLRHGENAPGMADVERSRWPPDLPALVQRFEALGPIRVRLELDERAEEVRPEIAGTIRRVVLEALTNVRRHAPEARQVSVAVRRNGAHLLVRVVNDGVRRQGLLKRARAGGSGLRGLAERVVALGGTAWAGPVGQAGWAVHVVIPVVS</sequence>
<evidence type="ECO:0000256" key="4">
    <source>
        <dbReference type="ARBA" id="ARBA00022679"/>
    </source>
</evidence>
<dbReference type="EMBL" id="BAABCM010000003">
    <property type="protein sequence ID" value="GAA3811629.1"/>
    <property type="molecule type" value="Genomic_DNA"/>
</dbReference>
<keyword evidence="4" id="KW-0808">Transferase</keyword>
<feature type="transmembrane region" description="Helical" evidence="9">
    <location>
        <begin position="153"/>
        <end position="169"/>
    </location>
</feature>
<evidence type="ECO:0000256" key="9">
    <source>
        <dbReference type="SAM" id="Phobius"/>
    </source>
</evidence>
<keyword evidence="6" id="KW-0418">Kinase</keyword>
<proteinExistence type="predicted"/>
<feature type="transmembrane region" description="Helical" evidence="9">
    <location>
        <begin position="116"/>
        <end position="133"/>
    </location>
</feature>
<keyword evidence="9" id="KW-1133">Transmembrane helix</keyword>
<evidence type="ECO:0000256" key="5">
    <source>
        <dbReference type="ARBA" id="ARBA00022741"/>
    </source>
</evidence>
<dbReference type="Gene3D" id="1.20.5.1930">
    <property type="match status" value="1"/>
</dbReference>
<accession>A0ABP7I7Q9</accession>
<dbReference type="PANTHER" id="PTHR24421:SF10">
    <property type="entry name" value="NITRATE_NITRITE SENSOR PROTEIN NARQ"/>
    <property type="match status" value="1"/>
</dbReference>
<evidence type="ECO:0000313" key="11">
    <source>
        <dbReference type="EMBL" id="GAA3811629.1"/>
    </source>
</evidence>
<dbReference type="EC" id="2.7.13.3" evidence="2"/>